<keyword evidence="3" id="KW-0963">Cytoplasm</keyword>
<evidence type="ECO:0000256" key="3">
    <source>
        <dbReference type="ARBA" id="ARBA00022490"/>
    </source>
</evidence>
<dbReference type="FunFam" id="1.10.132.20:FF:000001">
    <property type="entry name" value="Ribosome-recycling factor"/>
    <property type="match status" value="1"/>
</dbReference>
<dbReference type="InterPro" id="IPR036191">
    <property type="entry name" value="RRF_sf"/>
</dbReference>
<feature type="compositionally biased region" description="Basic and acidic residues" evidence="5">
    <location>
        <begin position="178"/>
        <end position="193"/>
    </location>
</feature>
<evidence type="ECO:0000259" key="6">
    <source>
        <dbReference type="Pfam" id="PF01765"/>
    </source>
</evidence>
<protein>
    <recommendedName>
        <fullName evidence="6">Ribosome recycling factor domain-containing protein</fullName>
    </recommendedName>
</protein>
<organism evidence="7">
    <name type="scientific">Rhodosorus marinus</name>
    <dbReference type="NCBI Taxonomy" id="101924"/>
    <lineage>
        <taxon>Eukaryota</taxon>
        <taxon>Rhodophyta</taxon>
        <taxon>Stylonematophyceae</taxon>
        <taxon>Stylonematales</taxon>
        <taxon>Stylonemataceae</taxon>
        <taxon>Rhodosorus</taxon>
    </lineage>
</organism>
<dbReference type="GO" id="GO:0043023">
    <property type="term" value="F:ribosomal large subunit binding"/>
    <property type="evidence" value="ECO:0007669"/>
    <property type="project" value="TreeGrafter"/>
</dbReference>
<name>A0A7S0BL39_9RHOD</name>
<dbReference type="PANTHER" id="PTHR20982">
    <property type="entry name" value="RIBOSOME RECYCLING FACTOR"/>
    <property type="match status" value="1"/>
</dbReference>
<proteinExistence type="inferred from homology"/>
<keyword evidence="4" id="KW-0648">Protein biosynthesis</keyword>
<sequence>MAFVTTFSTGRMPGEGSSTCMARPPSRPSQRKMVRVFMAQDERLKRAEDRMKKTVETVKSNFNTVRTGRANASMLDRVVVPYYEVDTPLNQLASISIPSSTTIQIDPYDKSVLADIERSLMEADLGMNPNSDGSVIRLIVPPLTQERRKEFVKSVKAIAEHGRVAVRNIRRDAIEKYKKAEKDGDMSKDESKTNQDGAQKLTDKYVKMIDTLASEKEKDILKV</sequence>
<dbReference type="GO" id="GO:0006412">
    <property type="term" value="P:translation"/>
    <property type="evidence" value="ECO:0007669"/>
    <property type="project" value="UniProtKB-KW"/>
</dbReference>
<dbReference type="CDD" id="cd00520">
    <property type="entry name" value="RRF"/>
    <property type="match status" value="1"/>
</dbReference>
<evidence type="ECO:0000256" key="2">
    <source>
        <dbReference type="ARBA" id="ARBA00005912"/>
    </source>
</evidence>
<comment type="subcellular location">
    <subcellularLocation>
        <location evidence="1">Cytoplasm</location>
    </subcellularLocation>
</comment>
<dbReference type="HAMAP" id="MF_00040">
    <property type="entry name" value="RRF"/>
    <property type="match status" value="1"/>
</dbReference>
<reference evidence="7" key="1">
    <citation type="submission" date="2021-01" db="EMBL/GenBank/DDBJ databases">
        <authorList>
            <person name="Corre E."/>
            <person name="Pelletier E."/>
            <person name="Niang G."/>
            <person name="Scheremetjew M."/>
            <person name="Finn R."/>
            <person name="Kale V."/>
            <person name="Holt S."/>
            <person name="Cochrane G."/>
            <person name="Meng A."/>
            <person name="Brown T."/>
            <person name="Cohen L."/>
        </authorList>
    </citation>
    <scope>NUCLEOTIDE SEQUENCE</scope>
    <source>
        <strain evidence="7">UTEX LB 2760</strain>
    </source>
</reference>
<gene>
    <name evidence="7" type="ORF">RMAR0315_LOCUS7262</name>
</gene>
<evidence type="ECO:0000256" key="1">
    <source>
        <dbReference type="ARBA" id="ARBA00004496"/>
    </source>
</evidence>
<feature type="region of interest" description="Disordered" evidence="5">
    <location>
        <begin position="178"/>
        <end position="200"/>
    </location>
</feature>
<dbReference type="Pfam" id="PF01765">
    <property type="entry name" value="RRF"/>
    <property type="match status" value="1"/>
</dbReference>
<feature type="domain" description="Ribosome recycling factor" evidence="6">
    <location>
        <begin position="59"/>
        <end position="221"/>
    </location>
</feature>
<dbReference type="PANTHER" id="PTHR20982:SF3">
    <property type="entry name" value="MITOCHONDRIAL RIBOSOME RECYCLING FACTOR PSEUDO 1"/>
    <property type="match status" value="1"/>
</dbReference>
<dbReference type="SUPFAM" id="SSF55194">
    <property type="entry name" value="Ribosome recycling factor, RRF"/>
    <property type="match status" value="1"/>
</dbReference>
<dbReference type="InterPro" id="IPR002661">
    <property type="entry name" value="Ribosome_recyc_fac"/>
</dbReference>
<accession>A0A7S0BL39</accession>
<dbReference type="Gene3D" id="3.30.1360.40">
    <property type="match status" value="1"/>
</dbReference>
<evidence type="ECO:0000256" key="5">
    <source>
        <dbReference type="SAM" id="MobiDB-lite"/>
    </source>
</evidence>
<dbReference type="Gene3D" id="1.10.132.20">
    <property type="entry name" value="Ribosome-recycling factor"/>
    <property type="match status" value="1"/>
</dbReference>
<dbReference type="NCBIfam" id="TIGR00496">
    <property type="entry name" value="frr"/>
    <property type="match status" value="1"/>
</dbReference>
<comment type="similarity">
    <text evidence="2">Belongs to the RRF family.</text>
</comment>
<dbReference type="AlphaFoldDB" id="A0A7S0BL39"/>
<dbReference type="FunFam" id="3.30.1360.40:FF:000001">
    <property type="entry name" value="Ribosome-recycling factor"/>
    <property type="match status" value="1"/>
</dbReference>
<evidence type="ECO:0000313" key="7">
    <source>
        <dbReference type="EMBL" id="CAD8397273.1"/>
    </source>
</evidence>
<feature type="region of interest" description="Disordered" evidence="5">
    <location>
        <begin position="1"/>
        <end position="30"/>
    </location>
</feature>
<dbReference type="InterPro" id="IPR023584">
    <property type="entry name" value="Ribosome_recyc_fac_dom"/>
</dbReference>
<dbReference type="GO" id="GO:0005737">
    <property type="term" value="C:cytoplasm"/>
    <property type="evidence" value="ECO:0007669"/>
    <property type="project" value="UniProtKB-SubCell"/>
</dbReference>
<dbReference type="EMBL" id="HBEK01013283">
    <property type="protein sequence ID" value="CAD8397273.1"/>
    <property type="molecule type" value="Transcribed_RNA"/>
</dbReference>
<evidence type="ECO:0000256" key="4">
    <source>
        <dbReference type="ARBA" id="ARBA00022917"/>
    </source>
</evidence>